<keyword evidence="8" id="KW-1185">Reference proteome</keyword>
<comment type="caution">
    <text evidence="7">The sequence shown here is derived from an EMBL/GenBank/DDBJ whole genome shotgun (WGS) entry which is preliminary data.</text>
</comment>
<keyword evidence="2 5" id="KW-0812">Transmembrane</keyword>
<feature type="transmembrane region" description="Helical" evidence="5">
    <location>
        <begin position="109"/>
        <end position="129"/>
    </location>
</feature>
<evidence type="ECO:0000256" key="1">
    <source>
        <dbReference type="ARBA" id="ARBA00004370"/>
    </source>
</evidence>
<keyword evidence="4 5" id="KW-0472">Membrane</keyword>
<comment type="subcellular location">
    <subcellularLocation>
        <location evidence="1">Membrane</location>
    </subcellularLocation>
</comment>
<dbReference type="EMBL" id="JAGQDG010000001">
    <property type="protein sequence ID" value="MBQ0933902.1"/>
    <property type="molecule type" value="Genomic_DNA"/>
</dbReference>
<evidence type="ECO:0000256" key="4">
    <source>
        <dbReference type="ARBA" id="ARBA00023136"/>
    </source>
</evidence>
<dbReference type="Proteomes" id="UP000672097">
    <property type="component" value="Unassembled WGS sequence"/>
</dbReference>
<reference evidence="7 8" key="1">
    <citation type="submission" date="2021-04" db="EMBL/GenBank/DDBJ databases">
        <title>The genome sequence of type strain Ideonella paludis KCTC 32238.</title>
        <authorList>
            <person name="Liu Y."/>
        </authorList>
    </citation>
    <scope>NUCLEOTIDE SEQUENCE [LARGE SCALE GENOMIC DNA]</scope>
    <source>
        <strain evidence="7 8">KCTC 32238</strain>
    </source>
</reference>
<feature type="transmembrane region" description="Helical" evidence="5">
    <location>
        <begin position="72"/>
        <end position="97"/>
    </location>
</feature>
<name>A0ABS5DS06_9BURK</name>
<evidence type="ECO:0000313" key="8">
    <source>
        <dbReference type="Proteomes" id="UP000672097"/>
    </source>
</evidence>
<dbReference type="InterPro" id="IPR050307">
    <property type="entry name" value="Sterol_Desaturase_Related"/>
</dbReference>
<evidence type="ECO:0000256" key="2">
    <source>
        <dbReference type="ARBA" id="ARBA00022692"/>
    </source>
</evidence>
<dbReference type="RefSeq" id="WP_210805297.1">
    <property type="nucleotide sequence ID" value="NZ_JAGQDG010000001.1"/>
</dbReference>
<organism evidence="7 8">
    <name type="scientific">Ideonella paludis</name>
    <dbReference type="NCBI Taxonomy" id="1233411"/>
    <lineage>
        <taxon>Bacteria</taxon>
        <taxon>Pseudomonadati</taxon>
        <taxon>Pseudomonadota</taxon>
        <taxon>Betaproteobacteria</taxon>
        <taxon>Burkholderiales</taxon>
        <taxon>Sphaerotilaceae</taxon>
        <taxon>Ideonella</taxon>
    </lineage>
</organism>
<keyword evidence="3 5" id="KW-1133">Transmembrane helix</keyword>
<evidence type="ECO:0000256" key="3">
    <source>
        <dbReference type="ARBA" id="ARBA00022989"/>
    </source>
</evidence>
<dbReference type="InterPro" id="IPR006694">
    <property type="entry name" value="Fatty_acid_hydroxylase"/>
</dbReference>
<evidence type="ECO:0000313" key="7">
    <source>
        <dbReference type="EMBL" id="MBQ0933902.1"/>
    </source>
</evidence>
<evidence type="ECO:0000259" key="6">
    <source>
        <dbReference type="Pfam" id="PF04116"/>
    </source>
</evidence>
<dbReference type="Pfam" id="PF04116">
    <property type="entry name" value="FA_hydroxylase"/>
    <property type="match status" value="1"/>
</dbReference>
<feature type="transmembrane region" description="Helical" evidence="5">
    <location>
        <begin position="35"/>
        <end position="51"/>
    </location>
</feature>
<proteinExistence type="predicted"/>
<feature type="domain" description="Fatty acid hydroxylase" evidence="6">
    <location>
        <begin position="117"/>
        <end position="248"/>
    </location>
</feature>
<accession>A0ABS5DS06</accession>
<protein>
    <submittedName>
        <fullName evidence="7">Sterol desaturase family protein</fullName>
    </submittedName>
</protein>
<sequence length="264" mass="28878">MDCDDRMRWNWTHLLALGLWTPVGAALLAHGAPATATAVWLGLCLLGFGLAERRWPYRRDWQPSTRAMSMDAALLLAAAVVDGMLKHGGLWLAQVLASLGHSPGWAASWPLGLAVPAAVLAGELGPYALHRWAHRNAWGWRWHRLHHAPTQVNTSNSVRVHPLNLAWNVASRGLPWWALGFSAEALAWATMFMLLQGVAVHANVAGRIGPLAWLIGSAEAHRLHHSTQPDEALNYGTSVPLWDQLLGTWRAPTTAGPQEVGLHR</sequence>
<dbReference type="PANTHER" id="PTHR11863">
    <property type="entry name" value="STEROL DESATURASE"/>
    <property type="match status" value="1"/>
</dbReference>
<evidence type="ECO:0000256" key="5">
    <source>
        <dbReference type="SAM" id="Phobius"/>
    </source>
</evidence>
<gene>
    <name evidence="7" type="ORF">KAK11_01080</name>
</gene>